<dbReference type="PANTHER" id="PTHR33112">
    <property type="entry name" value="DOMAIN PROTEIN, PUTATIVE-RELATED"/>
    <property type="match status" value="1"/>
</dbReference>
<dbReference type="KEGG" id="clup:CLUP02_02809"/>
<evidence type="ECO:0000313" key="3">
    <source>
        <dbReference type="Proteomes" id="UP000830671"/>
    </source>
</evidence>
<dbReference type="Proteomes" id="UP000830671">
    <property type="component" value="Chromosome 2"/>
</dbReference>
<name>A0A9Q8SH86_9PEZI</name>
<protein>
    <submittedName>
        <fullName evidence="2">Heterokaryon incompatibility protein</fullName>
    </submittedName>
</protein>
<evidence type="ECO:0000259" key="1">
    <source>
        <dbReference type="Pfam" id="PF06985"/>
    </source>
</evidence>
<feature type="domain" description="Heterokaryon incompatibility" evidence="1">
    <location>
        <begin position="261"/>
        <end position="415"/>
    </location>
</feature>
<dbReference type="Pfam" id="PF06985">
    <property type="entry name" value="HET"/>
    <property type="match status" value="1"/>
</dbReference>
<dbReference type="AlphaFoldDB" id="A0A9Q8SH86"/>
<accession>A0A9Q8SH86</accession>
<organism evidence="2 3">
    <name type="scientific">Colletotrichum lupini</name>
    <dbReference type="NCBI Taxonomy" id="145971"/>
    <lineage>
        <taxon>Eukaryota</taxon>
        <taxon>Fungi</taxon>
        <taxon>Dikarya</taxon>
        <taxon>Ascomycota</taxon>
        <taxon>Pezizomycotina</taxon>
        <taxon>Sordariomycetes</taxon>
        <taxon>Hypocreomycetidae</taxon>
        <taxon>Glomerellales</taxon>
        <taxon>Glomerellaceae</taxon>
        <taxon>Colletotrichum</taxon>
        <taxon>Colletotrichum acutatum species complex</taxon>
    </lineage>
</organism>
<keyword evidence="3" id="KW-1185">Reference proteome</keyword>
<dbReference type="EMBL" id="CP019474">
    <property type="protein sequence ID" value="UQC77341.1"/>
    <property type="molecule type" value="Genomic_DNA"/>
</dbReference>
<dbReference type="InterPro" id="IPR010730">
    <property type="entry name" value="HET"/>
</dbReference>
<dbReference type="RefSeq" id="XP_049138980.1">
    <property type="nucleotide sequence ID" value="XM_049281837.1"/>
</dbReference>
<proteinExistence type="predicted"/>
<dbReference type="PANTHER" id="PTHR33112:SF11">
    <property type="entry name" value="HETEROKARYON INCOMPATIBILITY DOMAIN-CONTAINING PROTEIN"/>
    <property type="match status" value="1"/>
</dbReference>
<sequence>MCEEVNPTTASVQLSPSRVCRKAFLPSAQVIRMICEICVGAFQHRKGWVRDTDEGSEPTILLAHHESVASLEASALDACETCRPFWLQISEEDQIRLREFDATWTSRPRAGGAKSWTPGQRLDEFDGLVTMGAVVLLEEPSLKAIGSDLMISISFESGFTDEIHFDQKNISGTYVVQRGDYKDAGKMIPFSSNNTDSEEAWAKANLWMQTCLSTHTACNVELKADPWYPTRLLDLKAGCEGTDVVRLVITAEHRPSHNDRYATLSHCWGSAQFLQLKKATCDDFKRGIELSKLPKTFREAVQVTRQLGVRYLWIDSLCIFQDRDDLSDWLVEAGLMHKVYSNSFCNISAAGARDSSKGLFFKRDPRVSLTTDMCLNAEGFGLETEYTDCSIIDMSFWGHAVGQCHLNKRGWVLQERLLSPRVLHFGRDQLFWECREQAAGECYPEKMPEILANSVPTKFKRLSKEAYGPDAMSREREPDDPTFYHRIWDLIVRAYGSTRLTMASDKLLALSGIAQHFETLVDDTYVVGMWRKHLASNLLWHVDQETQVDGSPSIRPEVYRAPSFSWASVDGKIITGPLIDQSKLLIEVEDVRIEYVSKNKTGLVKGGHVDLRCCVLPFEMFVKSGSQRRFLSLKVNGVIVIASRKDPQRNIGPLVHMDIGQESFNDENTTGSLYYIIAQKQDEPDGFVRCLLLMAVDEKRKVFKRIGLAVTNDAEEIEMLQNGTHNADGSLSNNCGLDGIRTIRII</sequence>
<dbReference type="GeneID" id="73336847"/>
<reference evidence="2" key="1">
    <citation type="journal article" date="2021" name="Mol. Plant Microbe Interact.">
        <title>Complete Genome Sequence of the Plant-Pathogenic Fungus Colletotrichum lupini.</title>
        <authorList>
            <person name="Baroncelli R."/>
            <person name="Pensec F."/>
            <person name="Da Lio D."/>
            <person name="Boufleur T."/>
            <person name="Vicente I."/>
            <person name="Sarrocco S."/>
            <person name="Picot A."/>
            <person name="Baraldi E."/>
            <person name="Sukno S."/>
            <person name="Thon M."/>
            <person name="Le Floch G."/>
        </authorList>
    </citation>
    <scope>NUCLEOTIDE SEQUENCE</scope>
    <source>
        <strain evidence="2">IMI 504893</strain>
    </source>
</reference>
<evidence type="ECO:0000313" key="2">
    <source>
        <dbReference type="EMBL" id="UQC77341.1"/>
    </source>
</evidence>
<gene>
    <name evidence="2" type="ORF">CLUP02_02809</name>
</gene>